<organism evidence="2 3">
    <name type="scientific">Leersia perrieri</name>
    <dbReference type="NCBI Taxonomy" id="77586"/>
    <lineage>
        <taxon>Eukaryota</taxon>
        <taxon>Viridiplantae</taxon>
        <taxon>Streptophyta</taxon>
        <taxon>Embryophyta</taxon>
        <taxon>Tracheophyta</taxon>
        <taxon>Spermatophyta</taxon>
        <taxon>Magnoliopsida</taxon>
        <taxon>Liliopsida</taxon>
        <taxon>Poales</taxon>
        <taxon>Poaceae</taxon>
        <taxon>BOP clade</taxon>
        <taxon>Oryzoideae</taxon>
        <taxon>Oryzeae</taxon>
        <taxon>Oryzinae</taxon>
        <taxon>Leersia</taxon>
    </lineage>
</organism>
<evidence type="ECO:0000256" key="1">
    <source>
        <dbReference type="SAM" id="MobiDB-lite"/>
    </source>
</evidence>
<feature type="region of interest" description="Disordered" evidence="1">
    <location>
        <begin position="353"/>
        <end position="384"/>
    </location>
</feature>
<evidence type="ECO:0000313" key="3">
    <source>
        <dbReference type="Proteomes" id="UP000032180"/>
    </source>
</evidence>
<dbReference type="EnsemblPlants" id="LPERR05G13620.1">
    <property type="protein sequence ID" value="LPERR05G13620.1"/>
    <property type="gene ID" value="LPERR05G13620"/>
</dbReference>
<sequence length="384" mass="41526">MVALDIEPLVRLQERARMIMSLALDEALAVSLDGPGLGLQGGRGGAIEVAKGGTELAKIARVEGFIQKREVADIERRQGELVETFEDTLIERHTIDLRILTATAVEEGVRTTAGAFVHELDDRAQELDWRDRVLWDVEAATANSDVELRVREDALVERERALEAARWAIEDREAAVTRAEEDSAVRQRNAAAQDKAIAEHEAAVEGCEAMADLERACQRIAHLEHTLDLGTRIMSASVARLHEAAREVGVVRPYDSLASASLGGLASQVDALVEGIMGVLEEVDEVAKDSSYDLARQVATVILASLRPQLRPDFPADTEESARRRVADAVDSIMVGFDGTPAAFQLAYRDDLSDDGDAKDAPSDPPAAQVSPAYSPAFTTAVVS</sequence>
<reference evidence="2" key="3">
    <citation type="submission" date="2015-04" db="UniProtKB">
        <authorList>
            <consortium name="EnsemblPlants"/>
        </authorList>
    </citation>
    <scope>IDENTIFICATION</scope>
</reference>
<reference evidence="3" key="2">
    <citation type="submission" date="2013-12" db="EMBL/GenBank/DDBJ databases">
        <authorList>
            <person name="Yu Y."/>
            <person name="Lee S."/>
            <person name="de Baynast K."/>
            <person name="Wissotski M."/>
            <person name="Liu L."/>
            <person name="Talag J."/>
            <person name="Goicoechea J."/>
            <person name="Angelova A."/>
            <person name="Jetty R."/>
            <person name="Kudrna D."/>
            <person name="Golser W."/>
            <person name="Rivera L."/>
            <person name="Zhang J."/>
            <person name="Wing R."/>
        </authorList>
    </citation>
    <scope>NUCLEOTIDE SEQUENCE</scope>
</reference>
<dbReference type="HOGENOM" id="CLU_060829_0_0_1"/>
<dbReference type="Proteomes" id="UP000032180">
    <property type="component" value="Chromosome 5"/>
</dbReference>
<evidence type="ECO:0000313" key="2">
    <source>
        <dbReference type="EnsemblPlants" id="LPERR05G13620.1"/>
    </source>
</evidence>
<name>A0A0D9WGR0_9ORYZ</name>
<keyword evidence="3" id="KW-1185">Reference proteome</keyword>
<dbReference type="AlphaFoldDB" id="A0A0D9WGR0"/>
<reference evidence="2 3" key="1">
    <citation type="submission" date="2012-08" db="EMBL/GenBank/DDBJ databases">
        <title>Oryza genome evolution.</title>
        <authorList>
            <person name="Wing R.A."/>
        </authorList>
    </citation>
    <scope>NUCLEOTIDE SEQUENCE</scope>
</reference>
<proteinExistence type="predicted"/>
<feature type="compositionally biased region" description="Basic and acidic residues" evidence="1">
    <location>
        <begin position="353"/>
        <end position="362"/>
    </location>
</feature>
<accession>A0A0D9WGR0</accession>
<protein>
    <submittedName>
        <fullName evidence="2">Uncharacterized protein</fullName>
    </submittedName>
</protein>
<dbReference type="Gramene" id="LPERR05G13620.1">
    <property type="protein sequence ID" value="LPERR05G13620.1"/>
    <property type="gene ID" value="LPERR05G13620"/>
</dbReference>